<dbReference type="InterPro" id="IPR014309">
    <property type="entry name" value="Xanthine_DH_Mopterin-bd_su"/>
</dbReference>
<dbReference type="Gene3D" id="3.90.1170.50">
    <property type="entry name" value="Aldehyde oxidase/xanthine dehydrogenase, a/b hammerhead"/>
    <property type="match status" value="1"/>
</dbReference>
<comment type="cofactor">
    <cofactor evidence="2">
        <name>FAD</name>
        <dbReference type="ChEBI" id="CHEBI:57692"/>
    </cofactor>
</comment>
<dbReference type="InterPro" id="IPR037165">
    <property type="entry name" value="AldOxase/xan_DH_Mopterin-bd_sf"/>
</dbReference>
<dbReference type="InterPro" id="IPR000674">
    <property type="entry name" value="Ald_Oxase/Xan_DH_a/b"/>
</dbReference>
<evidence type="ECO:0000256" key="11">
    <source>
        <dbReference type="ARBA" id="ARBA00053029"/>
    </source>
</evidence>
<dbReference type="EMBL" id="FTMK01000001">
    <property type="protein sequence ID" value="SIP86675.1"/>
    <property type="molecule type" value="Genomic_DNA"/>
</dbReference>
<protein>
    <submittedName>
        <fullName evidence="13">Xanthine dehydrogenase, molybdenum binding subunit apoprotein</fullName>
    </submittedName>
</protein>
<comment type="cofactor">
    <cofactor evidence="1">
        <name>Mo-molybdopterin</name>
        <dbReference type="ChEBI" id="CHEBI:71302"/>
    </cofactor>
</comment>
<dbReference type="InterPro" id="IPR036856">
    <property type="entry name" value="Ald_Oxase/Xan_DH_a/b_sf"/>
</dbReference>
<name>A0A1N6N3N2_9RHOB</name>
<comment type="similarity">
    <text evidence="3">Belongs to the xanthine dehydrogenase family.</text>
</comment>
<gene>
    <name evidence="13" type="ORF">SAMN05421641_10164</name>
</gene>
<evidence type="ECO:0000256" key="10">
    <source>
        <dbReference type="ARBA" id="ARBA00034078"/>
    </source>
</evidence>
<evidence type="ECO:0000256" key="2">
    <source>
        <dbReference type="ARBA" id="ARBA00001974"/>
    </source>
</evidence>
<accession>A0A1N6N3N2</accession>
<keyword evidence="4" id="KW-0500">Molybdenum</keyword>
<evidence type="ECO:0000313" key="13">
    <source>
        <dbReference type="EMBL" id="SIP86675.1"/>
    </source>
</evidence>
<dbReference type="FunFam" id="3.30.365.10:FF:000002">
    <property type="entry name" value="Xanthine dehydrogenase oxidase"/>
    <property type="match status" value="1"/>
</dbReference>
<feature type="domain" description="Aldehyde oxidase/xanthine dehydrogenase a/b hammerhead" evidence="12">
    <location>
        <begin position="25"/>
        <end position="133"/>
    </location>
</feature>
<dbReference type="InterPro" id="IPR016208">
    <property type="entry name" value="Ald_Oxase/xanthine_DH-like"/>
</dbReference>
<dbReference type="GO" id="GO:0051537">
    <property type="term" value="F:2 iron, 2 sulfur cluster binding"/>
    <property type="evidence" value="ECO:0007669"/>
    <property type="project" value="UniProtKB-KW"/>
</dbReference>
<dbReference type="OrthoDB" id="9763985at2"/>
<dbReference type="Pfam" id="PF01315">
    <property type="entry name" value="Ald_Xan_dh_C"/>
    <property type="match status" value="1"/>
</dbReference>
<proteinExistence type="inferred from homology"/>
<evidence type="ECO:0000313" key="14">
    <source>
        <dbReference type="Proteomes" id="UP000323956"/>
    </source>
</evidence>
<comment type="cofactor">
    <cofactor evidence="10">
        <name>[2Fe-2S] cluster</name>
        <dbReference type="ChEBI" id="CHEBI:190135"/>
    </cofactor>
</comment>
<evidence type="ECO:0000256" key="8">
    <source>
        <dbReference type="ARBA" id="ARBA00023004"/>
    </source>
</evidence>
<dbReference type="SMART" id="SM01008">
    <property type="entry name" value="Ald_Xan_dh_C"/>
    <property type="match status" value="1"/>
</dbReference>
<dbReference type="AlphaFoldDB" id="A0A1N6N3N2"/>
<dbReference type="Proteomes" id="UP000323956">
    <property type="component" value="Unassembled WGS sequence"/>
</dbReference>
<comment type="cofactor">
    <cofactor evidence="11">
        <name>Mo-molybdopterin cytosine dinucleotide</name>
        <dbReference type="ChEBI" id="CHEBI:71308"/>
    </cofactor>
</comment>
<dbReference type="NCBIfam" id="TIGR02965">
    <property type="entry name" value="xanthine_xdhB"/>
    <property type="match status" value="1"/>
</dbReference>
<evidence type="ECO:0000256" key="7">
    <source>
        <dbReference type="ARBA" id="ARBA00023002"/>
    </source>
</evidence>
<evidence type="ECO:0000256" key="1">
    <source>
        <dbReference type="ARBA" id="ARBA00001924"/>
    </source>
</evidence>
<keyword evidence="6" id="KW-0479">Metal-binding</keyword>
<dbReference type="PANTHER" id="PTHR11908">
    <property type="entry name" value="XANTHINE DEHYDROGENASE"/>
    <property type="match status" value="1"/>
</dbReference>
<evidence type="ECO:0000256" key="6">
    <source>
        <dbReference type="ARBA" id="ARBA00022723"/>
    </source>
</evidence>
<dbReference type="GO" id="GO:0016491">
    <property type="term" value="F:oxidoreductase activity"/>
    <property type="evidence" value="ECO:0007669"/>
    <property type="project" value="UniProtKB-KW"/>
</dbReference>
<dbReference type="FunFam" id="3.30.365.10:FF:000001">
    <property type="entry name" value="Xanthine dehydrogenase oxidase"/>
    <property type="match status" value="1"/>
</dbReference>
<dbReference type="SUPFAM" id="SSF54665">
    <property type="entry name" value="CO dehydrogenase molybdoprotein N-domain-like"/>
    <property type="match status" value="1"/>
</dbReference>
<evidence type="ECO:0000256" key="3">
    <source>
        <dbReference type="ARBA" id="ARBA00006849"/>
    </source>
</evidence>
<keyword evidence="5" id="KW-0001">2Fe-2S</keyword>
<dbReference type="SUPFAM" id="SSF56003">
    <property type="entry name" value="Molybdenum cofactor-binding domain"/>
    <property type="match status" value="1"/>
</dbReference>
<evidence type="ECO:0000259" key="12">
    <source>
        <dbReference type="SMART" id="SM01008"/>
    </source>
</evidence>
<sequence>MKQDVFVKGAAHTPITHDSAEKHVTGRADYADDLLEPIGTLHAYLGLSTVAHGRITGMDLDAVRKAPGVHLVLTAADIPGHNDISPTGLHDEPLLAEGEVQFHGQPIFAVVAETRDQARRACQLARVEYQELPFAIDAISARDAGMGYVTKPLKLARGDMAELDRAPRRMSGRLTVGGQEHFYLESQIAFSIPGEDDEVVVNVSTQHPTEVQHMVAHVLGVPSNAVVVNVRRMGGGFGGKESQMNPFACISALAAKKLGRAVKLRPDRDDDFAITGKRHDFVIDYQVGYDETGRIHAVDADFYARCGWSSDLSGPVTDRALFHADNAYYYPAVELRSHPLKTNTCSNTAFRGFGGPQGVVMAERVIEDIAYALGRDPLEIRKLNLYENGQLTPYHQEVEDQILPRIFEELEASSDYHARRQAVLDWNARAQEQGGAIRKGIALTPVKFGISFTATWYNQAGALIHIYSDGSIHLNHGGTEMGQGLNTKVAQVVAEALGVSIDRIKITKTTTEKVPNTSATAASSGSDLNGMAALDACRQLIERLTAFAAKARDVPPELVSIGETVQIGTEEMPFQDFINTAYLARVQLSAAGFYKTPKIHWDRDTGRGRPFYYFAYGAACSEVSVDTLTGEYVIERADLLHDVGRSLNPALDKGQVEGAFVQGTGWLTSEELWWDDKGRLRTHAPSTYKIPLASDRPKVFNVQLADWSVNRENTIKRSKAVGEPPFMLGISVFQALNMAVASFNGYAENPRIDAPATPERVLMAIERLRP</sequence>
<dbReference type="InterPro" id="IPR008274">
    <property type="entry name" value="AldOxase/xan_DH_MoCoBD1"/>
</dbReference>
<keyword evidence="8" id="KW-0408">Iron</keyword>
<reference evidence="13 14" key="1">
    <citation type="submission" date="2017-01" db="EMBL/GenBank/DDBJ databases">
        <authorList>
            <person name="Varghese N."/>
            <person name="Submissions S."/>
        </authorList>
    </citation>
    <scope>NUCLEOTIDE SEQUENCE [LARGE SCALE GENOMIC DNA]</scope>
    <source>
        <strain evidence="13 14">ATCC 700171</strain>
    </source>
</reference>
<dbReference type="PANTHER" id="PTHR11908:SF132">
    <property type="entry name" value="ALDEHYDE OXIDASE 1-RELATED"/>
    <property type="match status" value="1"/>
</dbReference>
<keyword evidence="7" id="KW-0560">Oxidoreductase</keyword>
<dbReference type="Gene3D" id="3.30.365.10">
    <property type="entry name" value="Aldehyde oxidase/xanthine dehydrogenase, molybdopterin binding domain"/>
    <property type="match status" value="4"/>
</dbReference>
<organism evidence="13 14">
    <name type="scientific">Paracoccus thiocyanatus</name>
    <dbReference type="NCBI Taxonomy" id="34006"/>
    <lineage>
        <taxon>Bacteria</taxon>
        <taxon>Pseudomonadati</taxon>
        <taxon>Pseudomonadota</taxon>
        <taxon>Alphaproteobacteria</taxon>
        <taxon>Rhodobacterales</taxon>
        <taxon>Paracoccaceae</taxon>
        <taxon>Paracoccus</taxon>
    </lineage>
</organism>
<dbReference type="RefSeq" id="WP_149763367.1">
    <property type="nucleotide sequence ID" value="NZ_FTMK01000001.1"/>
</dbReference>
<dbReference type="InterPro" id="IPR046867">
    <property type="entry name" value="AldOxase/xan_DH_MoCoBD2"/>
</dbReference>
<dbReference type="GO" id="GO:0005506">
    <property type="term" value="F:iron ion binding"/>
    <property type="evidence" value="ECO:0007669"/>
    <property type="project" value="InterPro"/>
</dbReference>
<dbReference type="Pfam" id="PF20256">
    <property type="entry name" value="MoCoBD_2"/>
    <property type="match status" value="1"/>
</dbReference>
<evidence type="ECO:0000256" key="9">
    <source>
        <dbReference type="ARBA" id="ARBA00023014"/>
    </source>
</evidence>
<keyword evidence="9" id="KW-0411">Iron-sulfur</keyword>
<evidence type="ECO:0000256" key="5">
    <source>
        <dbReference type="ARBA" id="ARBA00022714"/>
    </source>
</evidence>
<dbReference type="GO" id="GO:0030151">
    <property type="term" value="F:molybdenum ion binding"/>
    <property type="evidence" value="ECO:0007669"/>
    <property type="project" value="InterPro"/>
</dbReference>
<evidence type="ECO:0000256" key="4">
    <source>
        <dbReference type="ARBA" id="ARBA00022505"/>
    </source>
</evidence>
<dbReference type="Pfam" id="PF02738">
    <property type="entry name" value="MoCoBD_1"/>
    <property type="match status" value="1"/>
</dbReference>